<protein>
    <submittedName>
        <fullName evidence="7">TetR/AcrR family transcriptional regulator, tetracycline repressor protein</fullName>
    </submittedName>
</protein>
<dbReference type="InterPro" id="IPR003012">
    <property type="entry name" value="Tet_transcr_reg_TetR"/>
</dbReference>
<name>A0A285I952_9ACTN</name>
<evidence type="ECO:0000256" key="5">
    <source>
        <dbReference type="PROSITE-ProRule" id="PRU00335"/>
    </source>
</evidence>
<evidence type="ECO:0000259" key="6">
    <source>
        <dbReference type="PROSITE" id="PS50977"/>
    </source>
</evidence>
<feature type="domain" description="HTH tetR-type" evidence="6">
    <location>
        <begin position="2"/>
        <end position="62"/>
    </location>
</feature>
<dbReference type="InterPro" id="IPR036271">
    <property type="entry name" value="Tet_transcr_reg_TetR-rel_C_sf"/>
</dbReference>
<dbReference type="Pfam" id="PF02909">
    <property type="entry name" value="TetR_C_1"/>
    <property type="match status" value="1"/>
</dbReference>
<dbReference type="GO" id="GO:0000976">
    <property type="term" value="F:transcription cis-regulatory region binding"/>
    <property type="evidence" value="ECO:0007669"/>
    <property type="project" value="TreeGrafter"/>
</dbReference>
<evidence type="ECO:0000256" key="3">
    <source>
        <dbReference type="ARBA" id="ARBA00023125"/>
    </source>
</evidence>
<proteinExistence type="predicted"/>
<dbReference type="SUPFAM" id="SSF46689">
    <property type="entry name" value="Homeodomain-like"/>
    <property type="match status" value="1"/>
</dbReference>
<dbReference type="InterPro" id="IPR009057">
    <property type="entry name" value="Homeodomain-like_sf"/>
</dbReference>
<dbReference type="PANTHER" id="PTHR30055:SF151">
    <property type="entry name" value="TRANSCRIPTIONAL REGULATORY PROTEIN"/>
    <property type="match status" value="1"/>
</dbReference>
<dbReference type="InterPro" id="IPR001647">
    <property type="entry name" value="HTH_TetR"/>
</dbReference>
<dbReference type="OrthoDB" id="3819648at2"/>
<organism evidence="7 8">
    <name type="scientific">Paractinoplanes atraurantiacus</name>
    <dbReference type="NCBI Taxonomy" id="1036182"/>
    <lineage>
        <taxon>Bacteria</taxon>
        <taxon>Bacillati</taxon>
        <taxon>Actinomycetota</taxon>
        <taxon>Actinomycetes</taxon>
        <taxon>Micromonosporales</taxon>
        <taxon>Micromonosporaceae</taxon>
        <taxon>Paractinoplanes</taxon>
    </lineage>
</organism>
<accession>A0A285I952</accession>
<keyword evidence="1" id="KW-0678">Repressor</keyword>
<dbReference type="AlphaFoldDB" id="A0A285I952"/>
<dbReference type="InterPro" id="IPR004111">
    <property type="entry name" value="Repressor_TetR_C"/>
</dbReference>
<dbReference type="PROSITE" id="PS50977">
    <property type="entry name" value="HTH_TETR_2"/>
    <property type="match status" value="1"/>
</dbReference>
<dbReference type="GO" id="GO:0003700">
    <property type="term" value="F:DNA-binding transcription factor activity"/>
    <property type="evidence" value="ECO:0007669"/>
    <property type="project" value="TreeGrafter"/>
</dbReference>
<dbReference type="PRINTS" id="PR00455">
    <property type="entry name" value="HTHTETR"/>
</dbReference>
<dbReference type="Gene3D" id="1.10.357.10">
    <property type="entry name" value="Tetracycline Repressor, domain 2"/>
    <property type="match status" value="1"/>
</dbReference>
<evidence type="ECO:0000313" key="8">
    <source>
        <dbReference type="Proteomes" id="UP000219612"/>
    </source>
</evidence>
<dbReference type="Pfam" id="PF00440">
    <property type="entry name" value="TetR_N"/>
    <property type="match status" value="1"/>
</dbReference>
<gene>
    <name evidence="7" type="ORF">SAMN05421748_10779</name>
</gene>
<dbReference type="InterPro" id="IPR050109">
    <property type="entry name" value="HTH-type_TetR-like_transc_reg"/>
</dbReference>
<dbReference type="RefSeq" id="WP_097321273.1">
    <property type="nucleotide sequence ID" value="NZ_OBDY01000007.1"/>
</dbReference>
<evidence type="ECO:0000313" key="7">
    <source>
        <dbReference type="EMBL" id="SNY44495.1"/>
    </source>
</evidence>
<evidence type="ECO:0000256" key="1">
    <source>
        <dbReference type="ARBA" id="ARBA00022491"/>
    </source>
</evidence>
<evidence type="ECO:0000256" key="2">
    <source>
        <dbReference type="ARBA" id="ARBA00023015"/>
    </source>
</evidence>
<keyword evidence="4" id="KW-0804">Transcription</keyword>
<dbReference type="SUPFAM" id="SSF48498">
    <property type="entry name" value="Tetracyclin repressor-like, C-terminal domain"/>
    <property type="match status" value="1"/>
</dbReference>
<sequence length="196" mass="21154">MALDREKVVAAAVELLDEGGLEGLTLRKLGERLGVRAPTLYWHFKDKAALVAAVAEAVLSDLHDLRRPGAGEKWDDWLAGVAGRLRAAMIAHPDGARVVSAAPLSETLAGVSELAIRTLFTHGLPLRQARLTVLVVVRFTIGHVLDEQSPRPADPFDVDGFTERHPTLVAAIGDYLLDGRTADDLFADAVRVIVSR</sequence>
<keyword evidence="8" id="KW-1185">Reference proteome</keyword>
<dbReference type="Gene3D" id="1.10.10.60">
    <property type="entry name" value="Homeodomain-like"/>
    <property type="match status" value="1"/>
</dbReference>
<feature type="DNA-binding region" description="H-T-H motif" evidence="5">
    <location>
        <begin position="25"/>
        <end position="44"/>
    </location>
</feature>
<dbReference type="PRINTS" id="PR00400">
    <property type="entry name" value="TETREPRESSOR"/>
</dbReference>
<dbReference type="Proteomes" id="UP000219612">
    <property type="component" value="Unassembled WGS sequence"/>
</dbReference>
<dbReference type="PANTHER" id="PTHR30055">
    <property type="entry name" value="HTH-TYPE TRANSCRIPTIONAL REGULATOR RUTR"/>
    <property type="match status" value="1"/>
</dbReference>
<dbReference type="EMBL" id="OBDY01000007">
    <property type="protein sequence ID" value="SNY44495.1"/>
    <property type="molecule type" value="Genomic_DNA"/>
</dbReference>
<keyword evidence="3 5" id="KW-0238">DNA-binding</keyword>
<dbReference type="GO" id="GO:0046677">
    <property type="term" value="P:response to antibiotic"/>
    <property type="evidence" value="ECO:0007669"/>
    <property type="project" value="InterPro"/>
</dbReference>
<keyword evidence="2" id="KW-0805">Transcription regulation</keyword>
<dbReference type="GO" id="GO:0045892">
    <property type="term" value="P:negative regulation of DNA-templated transcription"/>
    <property type="evidence" value="ECO:0007669"/>
    <property type="project" value="InterPro"/>
</dbReference>
<evidence type="ECO:0000256" key="4">
    <source>
        <dbReference type="ARBA" id="ARBA00023163"/>
    </source>
</evidence>
<reference evidence="7 8" key="1">
    <citation type="submission" date="2017-09" db="EMBL/GenBank/DDBJ databases">
        <authorList>
            <person name="Ehlers B."/>
            <person name="Leendertz F.H."/>
        </authorList>
    </citation>
    <scope>NUCLEOTIDE SEQUENCE [LARGE SCALE GENOMIC DNA]</scope>
    <source>
        <strain evidence="7 8">CGMCC 4.6857</strain>
    </source>
</reference>